<dbReference type="Proteomes" id="UP000249248">
    <property type="component" value="Unassembled WGS sequence"/>
</dbReference>
<feature type="domain" description="Solute-binding protein family 3/N-terminal" evidence="4">
    <location>
        <begin position="41"/>
        <end position="278"/>
    </location>
</feature>
<proteinExistence type="predicted"/>
<dbReference type="CDD" id="cd01009">
    <property type="entry name" value="PBP2_YfhD_N"/>
    <property type="match status" value="1"/>
</dbReference>
<dbReference type="InterPro" id="IPR008258">
    <property type="entry name" value="Transglycosylase_SLT_dom_1"/>
</dbReference>
<dbReference type="InterPro" id="IPR023346">
    <property type="entry name" value="Lysozyme-like_dom_sf"/>
</dbReference>
<dbReference type="PROSITE" id="PS51257">
    <property type="entry name" value="PROKAR_LIPOPROTEIN"/>
    <property type="match status" value="1"/>
</dbReference>
<organism evidence="5 6">
    <name type="scientific">Putridiphycobacter roseus</name>
    <dbReference type="NCBI Taxonomy" id="2219161"/>
    <lineage>
        <taxon>Bacteria</taxon>
        <taxon>Pseudomonadati</taxon>
        <taxon>Bacteroidota</taxon>
        <taxon>Flavobacteriia</taxon>
        <taxon>Flavobacteriales</taxon>
        <taxon>Crocinitomicaceae</taxon>
        <taxon>Putridiphycobacter</taxon>
    </lineage>
</organism>
<dbReference type="PANTHER" id="PTHR35936">
    <property type="entry name" value="MEMBRANE-BOUND LYTIC MUREIN TRANSGLYCOSYLASE F"/>
    <property type="match status" value="1"/>
</dbReference>
<dbReference type="EMBL" id="QKSB01000002">
    <property type="protein sequence ID" value="PZE17765.1"/>
    <property type="molecule type" value="Genomic_DNA"/>
</dbReference>
<dbReference type="InterPro" id="IPR001638">
    <property type="entry name" value="Solute-binding_3/MltF_N"/>
</dbReference>
<accession>A0A2W1NEC0</accession>
<evidence type="ECO:0000256" key="1">
    <source>
        <dbReference type="ARBA" id="ARBA00004339"/>
    </source>
</evidence>
<dbReference type="Pfam" id="PF00497">
    <property type="entry name" value="SBP_bac_3"/>
    <property type="match status" value="1"/>
</dbReference>
<dbReference type="GO" id="GO:0009279">
    <property type="term" value="C:cell outer membrane"/>
    <property type="evidence" value="ECO:0007669"/>
    <property type="project" value="UniProtKB-SubCell"/>
</dbReference>
<dbReference type="SMART" id="SM00062">
    <property type="entry name" value="PBPb"/>
    <property type="match status" value="1"/>
</dbReference>
<keyword evidence="3" id="KW-0998">Cell outer membrane</keyword>
<keyword evidence="6" id="KW-1185">Reference proteome</keyword>
<dbReference type="Pfam" id="PF01464">
    <property type="entry name" value="SLT"/>
    <property type="match status" value="1"/>
</dbReference>
<evidence type="ECO:0000256" key="2">
    <source>
        <dbReference type="ARBA" id="ARBA00022729"/>
    </source>
</evidence>
<dbReference type="AlphaFoldDB" id="A0A2W1NEC0"/>
<evidence type="ECO:0000259" key="4">
    <source>
        <dbReference type="SMART" id="SM00062"/>
    </source>
</evidence>
<reference evidence="5 6" key="1">
    <citation type="submission" date="2018-06" db="EMBL/GenBank/DDBJ databases">
        <title>The draft genome sequence of Crocinitomix sp. SM1701.</title>
        <authorList>
            <person name="Zhang X."/>
        </authorList>
    </citation>
    <scope>NUCLEOTIDE SEQUENCE [LARGE SCALE GENOMIC DNA]</scope>
    <source>
        <strain evidence="5 6">SM1701</strain>
    </source>
</reference>
<dbReference type="SUPFAM" id="SSF53955">
    <property type="entry name" value="Lysozyme-like"/>
    <property type="match status" value="1"/>
</dbReference>
<evidence type="ECO:0000313" key="6">
    <source>
        <dbReference type="Proteomes" id="UP000249248"/>
    </source>
</evidence>
<gene>
    <name evidence="5" type="ORF">DNU06_03875</name>
</gene>
<dbReference type="Gene3D" id="1.10.530.10">
    <property type="match status" value="1"/>
</dbReference>
<keyword evidence="2" id="KW-0732">Signal</keyword>
<comment type="caution">
    <text evidence="5">The sequence shown here is derived from an EMBL/GenBank/DDBJ whole genome shotgun (WGS) entry which is preliminary data.</text>
</comment>
<evidence type="ECO:0000256" key="3">
    <source>
        <dbReference type="ARBA" id="ARBA00023237"/>
    </source>
</evidence>
<dbReference type="OrthoDB" id="9815002at2"/>
<evidence type="ECO:0000313" key="5">
    <source>
        <dbReference type="EMBL" id="PZE17765.1"/>
    </source>
</evidence>
<name>A0A2W1NEC0_9FLAO</name>
<comment type="subcellular location">
    <subcellularLocation>
        <location evidence="1">Cell outer membrane</location>
        <topology evidence="1">Peripheral membrane protein</topology>
    </subcellularLocation>
</comment>
<protein>
    <recommendedName>
        <fullName evidence="4">Solute-binding protein family 3/N-terminal domain-containing protein</fullName>
    </recommendedName>
</protein>
<dbReference type="SUPFAM" id="SSF53850">
    <property type="entry name" value="Periplasmic binding protein-like II"/>
    <property type="match status" value="1"/>
</dbReference>
<dbReference type="Gene3D" id="3.40.190.10">
    <property type="entry name" value="Periplasmic binding protein-like II"/>
    <property type="match status" value="2"/>
</dbReference>
<sequence>MVRVSLFLMIALSIFACDSQRFRLRSGPKKVDWKEIEKRGVLTVLAENGPASYFIYKGKNMGYEYELLHEFTKDMDIRLQIKTVHNFDSIFTKLYNFEGDLIAYNLTVTPERAAMVNFSTPHLISHQVLIQRIPEKYDPKKDSIPPPPLITELEQLAGKTISVWSQSTHLTQIKKINEALNLNMNIVPLDGDISTEEIIRLVSKGLLDYTITDENIAQINQIYWDNLNIELKLSSDEEIAFAARLNSNQLIDTLNYWLADKKNKSTIAEVKRKYFHRKRLPNKAGSEYSSSSGNQLSPYDNIIKRGASKIGWDWRLISALIFQESKFETYKISWAGAFGIFQFMPATAASYGIGPGSSVKAQIKAGIRKLNKNYKQWLAIIPDSLEATYFTLATYNAGSAHIIDARALAPYFKKDSNIWFGNVDSMVLGLSRPKYYNHPAVKYGYMRGSQTFDYVAEIMERYTEYKHAYPEKNDK</sequence>
<keyword evidence="3" id="KW-0472">Membrane</keyword>